<feature type="transmembrane region" description="Helical" evidence="6">
    <location>
        <begin position="203"/>
        <end position="226"/>
    </location>
</feature>
<keyword evidence="4 6" id="KW-0472">Membrane</keyword>
<dbReference type="OrthoDB" id="10017208at2759"/>
<dbReference type="InterPro" id="IPR052337">
    <property type="entry name" value="SAT4-like"/>
</dbReference>
<feature type="transmembrane region" description="Helical" evidence="6">
    <location>
        <begin position="83"/>
        <end position="105"/>
    </location>
</feature>
<evidence type="ECO:0000256" key="1">
    <source>
        <dbReference type="ARBA" id="ARBA00004141"/>
    </source>
</evidence>
<keyword evidence="9" id="KW-1185">Reference proteome</keyword>
<dbReference type="GO" id="GO:0016020">
    <property type="term" value="C:membrane"/>
    <property type="evidence" value="ECO:0007669"/>
    <property type="project" value="UniProtKB-SubCell"/>
</dbReference>
<protein>
    <recommendedName>
        <fullName evidence="7">Rhodopsin domain-containing protein</fullName>
    </recommendedName>
</protein>
<dbReference type="Pfam" id="PF20684">
    <property type="entry name" value="Fung_rhodopsin"/>
    <property type="match status" value="1"/>
</dbReference>
<name>A0A2V1D9I4_9PLEO</name>
<dbReference type="PANTHER" id="PTHR33048:SF160">
    <property type="entry name" value="SAT4 FAMILY MEMBRANE PROTEIN"/>
    <property type="match status" value="1"/>
</dbReference>
<feature type="transmembrane region" description="Helical" evidence="6">
    <location>
        <begin position="12"/>
        <end position="30"/>
    </location>
</feature>
<evidence type="ECO:0000256" key="5">
    <source>
        <dbReference type="ARBA" id="ARBA00038359"/>
    </source>
</evidence>
<dbReference type="STRING" id="97972.A0A2V1D9I4"/>
<dbReference type="Proteomes" id="UP000244855">
    <property type="component" value="Unassembled WGS sequence"/>
</dbReference>
<evidence type="ECO:0000256" key="6">
    <source>
        <dbReference type="SAM" id="Phobius"/>
    </source>
</evidence>
<feature type="transmembrane region" description="Helical" evidence="6">
    <location>
        <begin position="42"/>
        <end position="63"/>
    </location>
</feature>
<evidence type="ECO:0000313" key="8">
    <source>
        <dbReference type="EMBL" id="PVH94760.1"/>
    </source>
</evidence>
<comment type="subcellular location">
    <subcellularLocation>
        <location evidence="1">Membrane</location>
        <topology evidence="1">Multi-pass membrane protein</topology>
    </subcellularLocation>
</comment>
<dbReference type="AlphaFoldDB" id="A0A2V1D9I4"/>
<dbReference type="InterPro" id="IPR049326">
    <property type="entry name" value="Rhodopsin_dom_fungi"/>
</dbReference>
<accession>A0A2V1D9I4</accession>
<evidence type="ECO:0000256" key="3">
    <source>
        <dbReference type="ARBA" id="ARBA00022989"/>
    </source>
</evidence>
<feature type="transmembrane region" description="Helical" evidence="6">
    <location>
        <begin position="246"/>
        <end position="266"/>
    </location>
</feature>
<proteinExistence type="inferred from homology"/>
<keyword evidence="2 6" id="KW-0812">Transmembrane</keyword>
<evidence type="ECO:0000313" key="9">
    <source>
        <dbReference type="Proteomes" id="UP000244855"/>
    </source>
</evidence>
<organism evidence="8 9">
    <name type="scientific">Periconia macrospinosa</name>
    <dbReference type="NCBI Taxonomy" id="97972"/>
    <lineage>
        <taxon>Eukaryota</taxon>
        <taxon>Fungi</taxon>
        <taxon>Dikarya</taxon>
        <taxon>Ascomycota</taxon>
        <taxon>Pezizomycotina</taxon>
        <taxon>Dothideomycetes</taxon>
        <taxon>Pleosporomycetidae</taxon>
        <taxon>Pleosporales</taxon>
        <taxon>Massarineae</taxon>
        <taxon>Periconiaceae</taxon>
        <taxon>Periconia</taxon>
    </lineage>
</organism>
<evidence type="ECO:0000256" key="2">
    <source>
        <dbReference type="ARBA" id="ARBA00022692"/>
    </source>
</evidence>
<comment type="similarity">
    <text evidence="5">Belongs to the SAT4 family.</text>
</comment>
<dbReference type="EMBL" id="KZ805521">
    <property type="protein sequence ID" value="PVH94760.1"/>
    <property type="molecule type" value="Genomic_DNA"/>
</dbReference>
<feature type="transmembrane region" description="Helical" evidence="6">
    <location>
        <begin position="117"/>
        <end position="141"/>
    </location>
</feature>
<gene>
    <name evidence="8" type="ORF">DM02DRAFT_601920</name>
</gene>
<feature type="domain" description="Rhodopsin" evidence="7">
    <location>
        <begin position="26"/>
        <end position="262"/>
    </location>
</feature>
<keyword evidence="3 6" id="KW-1133">Transmembrane helix</keyword>
<dbReference type="PANTHER" id="PTHR33048">
    <property type="entry name" value="PTH11-LIKE INTEGRAL MEMBRANE PROTEIN (AFU_ORTHOLOGUE AFUA_5G11245)"/>
    <property type="match status" value="1"/>
</dbReference>
<reference evidence="8 9" key="1">
    <citation type="journal article" date="2018" name="Sci. Rep.">
        <title>Comparative genomics provides insights into the lifestyle and reveals functional heterogeneity of dark septate endophytic fungi.</title>
        <authorList>
            <person name="Knapp D.G."/>
            <person name="Nemeth J.B."/>
            <person name="Barry K."/>
            <person name="Hainaut M."/>
            <person name="Henrissat B."/>
            <person name="Johnson J."/>
            <person name="Kuo A."/>
            <person name="Lim J.H.P."/>
            <person name="Lipzen A."/>
            <person name="Nolan M."/>
            <person name="Ohm R.A."/>
            <person name="Tamas L."/>
            <person name="Grigoriev I.V."/>
            <person name="Spatafora J.W."/>
            <person name="Nagy L.G."/>
            <person name="Kovacs G.M."/>
        </authorList>
    </citation>
    <scope>NUCLEOTIDE SEQUENCE [LARGE SCALE GENOMIC DNA]</scope>
    <source>
        <strain evidence="8 9">DSE2036</strain>
    </source>
</reference>
<evidence type="ECO:0000259" key="7">
    <source>
        <dbReference type="Pfam" id="PF20684"/>
    </source>
</evidence>
<feature type="transmembrane region" description="Helical" evidence="6">
    <location>
        <begin position="174"/>
        <end position="191"/>
    </location>
</feature>
<evidence type="ECO:0000256" key="4">
    <source>
        <dbReference type="ARBA" id="ARBA00023136"/>
    </source>
</evidence>
<sequence>MITRLGKRLIVMIVFITIAVVGLLILRFIAMKKQKRKLRSDDIFAVMATVNMLIWYGTGIWGICNGVGAHAVELSLEQLSVQFKLVFATSVTWTLSTAFCKLAILRFYLVVFPSRRFRYVTFAVMGATFVYAGVLIPLFIFSCKPVQAAWDPLLHTEKCWDWRYHSIASTSSNLFIELVIVCMPLPLIWNLKMRTKKKVTVSVMFSMGLVVIAASLWRMITTIAPSQYADFSYDLYLIAVQSSLEGGFGLVAANLPVLAPLLPILVPVRVKKYFSKYSSGSAGQRITLKTFGSGGRNKERKDNFDILTEEDAASDRVELTPGQAGRNHGISMQHDIEVSVASRAGSTNSKARSPNEW</sequence>